<dbReference type="AlphaFoldDB" id="A0A1L7WZ73"/>
<sequence length="253" mass="29034">MTSAKNFHDPPSIPRGDFELGRLKSLSYSREAITTAMIAHLHPGRYYPEDKLPPREKQALERFKYQGSWKLGNVDNIEDLTEFFDLFNDMYFNGLLTGYCKLVLIRAGTLQKRFLESGLIGRCEPSFPKEGRDPRFQPEKVMCTLSIAIEDDRRVLRQEKGSWKRIQDRLDTLVHEMLHAMFDIYTCRCEKGCRQKLEGEGGGGHHVAWLAVAKAIERKDADGHRQFPCLGLDFARLTSLVGDLQLGYNLPRL</sequence>
<evidence type="ECO:0000313" key="1">
    <source>
        <dbReference type="EMBL" id="CZR58069.1"/>
    </source>
</evidence>
<accession>A0A1L7WZ73</accession>
<dbReference type="Proteomes" id="UP000184330">
    <property type="component" value="Unassembled WGS sequence"/>
</dbReference>
<organism evidence="1 2">
    <name type="scientific">Phialocephala subalpina</name>
    <dbReference type="NCBI Taxonomy" id="576137"/>
    <lineage>
        <taxon>Eukaryota</taxon>
        <taxon>Fungi</taxon>
        <taxon>Dikarya</taxon>
        <taxon>Ascomycota</taxon>
        <taxon>Pezizomycotina</taxon>
        <taxon>Leotiomycetes</taxon>
        <taxon>Helotiales</taxon>
        <taxon>Mollisiaceae</taxon>
        <taxon>Phialocephala</taxon>
        <taxon>Phialocephala fortinii species complex</taxon>
    </lineage>
</organism>
<name>A0A1L7WZ73_9HELO</name>
<evidence type="ECO:0008006" key="3">
    <source>
        <dbReference type="Google" id="ProtNLM"/>
    </source>
</evidence>
<protein>
    <recommendedName>
        <fullName evidence="3">SprT-like domain-containing protein</fullName>
    </recommendedName>
</protein>
<dbReference type="OrthoDB" id="5236983at2759"/>
<proteinExistence type="predicted"/>
<gene>
    <name evidence="1" type="ORF">PAC_07959</name>
</gene>
<keyword evidence="2" id="KW-1185">Reference proteome</keyword>
<evidence type="ECO:0000313" key="2">
    <source>
        <dbReference type="Proteomes" id="UP000184330"/>
    </source>
</evidence>
<reference evidence="1 2" key="1">
    <citation type="submission" date="2016-03" db="EMBL/GenBank/DDBJ databases">
        <authorList>
            <person name="Ploux O."/>
        </authorList>
    </citation>
    <scope>NUCLEOTIDE SEQUENCE [LARGE SCALE GENOMIC DNA]</scope>
    <source>
        <strain evidence="1 2">UAMH 11012</strain>
    </source>
</reference>
<dbReference type="EMBL" id="FJOG01000011">
    <property type="protein sequence ID" value="CZR58069.1"/>
    <property type="molecule type" value="Genomic_DNA"/>
</dbReference>